<evidence type="ECO:0000313" key="3">
    <source>
        <dbReference type="Proteomes" id="UP000297229"/>
    </source>
</evidence>
<accession>A0A4Z1JRK4</accession>
<organism evidence="2 3">
    <name type="scientific">Botrytis elliptica</name>
    <dbReference type="NCBI Taxonomy" id="278938"/>
    <lineage>
        <taxon>Eukaryota</taxon>
        <taxon>Fungi</taxon>
        <taxon>Dikarya</taxon>
        <taxon>Ascomycota</taxon>
        <taxon>Pezizomycotina</taxon>
        <taxon>Leotiomycetes</taxon>
        <taxon>Helotiales</taxon>
        <taxon>Sclerotiniaceae</taxon>
        <taxon>Botrytis</taxon>
    </lineage>
</organism>
<feature type="region of interest" description="Disordered" evidence="1">
    <location>
        <begin position="45"/>
        <end position="68"/>
    </location>
</feature>
<dbReference type="Proteomes" id="UP000297229">
    <property type="component" value="Unassembled WGS sequence"/>
</dbReference>
<dbReference type="AlphaFoldDB" id="A0A4Z1JRK4"/>
<name>A0A4Z1JRK4_9HELO</name>
<keyword evidence="3" id="KW-1185">Reference proteome</keyword>
<proteinExistence type="predicted"/>
<protein>
    <submittedName>
        <fullName evidence="2">Uncharacterized protein</fullName>
    </submittedName>
</protein>
<gene>
    <name evidence="2" type="ORF">BELL_0156g00180</name>
</gene>
<reference evidence="2 3" key="1">
    <citation type="submission" date="2017-12" db="EMBL/GenBank/DDBJ databases">
        <title>Comparative genomics of Botrytis spp.</title>
        <authorList>
            <person name="Valero-Jimenez C.A."/>
            <person name="Tapia P."/>
            <person name="Veloso J."/>
            <person name="Silva-Moreno E."/>
            <person name="Staats M."/>
            <person name="Valdes J.H."/>
            <person name="Van Kan J.A.L."/>
        </authorList>
    </citation>
    <scope>NUCLEOTIDE SEQUENCE [LARGE SCALE GENOMIC DNA]</scope>
    <source>
        <strain evidence="2 3">Be9601</strain>
    </source>
</reference>
<evidence type="ECO:0000256" key="1">
    <source>
        <dbReference type="SAM" id="MobiDB-lite"/>
    </source>
</evidence>
<feature type="compositionally biased region" description="Polar residues" evidence="1">
    <location>
        <begin position="55"/>
        <end position="68"/>
    </location>
</feature>
<comment type="caution">
    <text evidence="2">The sequence shown here is derived from an EMBL/GenBank/DDBJ whole genome shotgun (WGS) entry which is preliminary data.</text>
</comment>
<sequence>MSIQVMRPLRLSREIEIIRVVSFGLILTPVIHAANRDTTCKSNLALHPSPKLDNFKSQSKHLATPQSE</sequence>
<dbReference type="EMBL" id="PQXM01000155">
    <property type="protein sequence ID" value="TGO76431.1"/>
    <property type="molecule type" value="Genomic_DNA"/>
</dbReference>
<evidence type="ECO:0000313" key="2">
    <source>
        <dbReference type="EMBL" id="TGO76431.1"/>
    </source>
</evidence>